<protein>
    <recommendedName>
        <fullName evidence="1">Transcription factor IIIC 90kDa subunit N-terminal domain-containing protein</fullName>
    </recommendedName>
</protein>
<dbReference type="InterPro" id="IPR036322">
    <property type="entry name" value="WD40_repeat_dom_sf"/>
</dbReference>
<evidence type="ECO:0000313" key="3">
    <source>
        <dbReference type="Proteomes" id="UP001497472"/>
    </source>
</evidence>
<feature type="domain" description="Transcription factor IIIC 90kDa subunit N-terminal" evidence="1">
    <location>
        <begin position="29"/>
        <end position="307"/>
    </location>
</feature>
<dbReference type="SUPFAM" id="SSF50978">
    <property type="entry name" value="WD40 repeat-like"/>
    <property type="match status" value="1"/>
</dbReference>
<dbReference type="Pfam" id="PF12657">
    <property type="entry name" value="TFIIIC_delta"/>
    <property type="match status" value="1"/>
</dbReference>
<dbReference type="EMBL" id="CAVLEF010000002">
    <property type="protein sequence ID" value="CAK1541696.1"/>
    <property type="molecule type" value="Genomic_DNA"/>
</dbReference>
<organism evidence="2 3">
    <name type="scientific">Leptosia nina</name>
    <dbReference type="NCBI Taxonomy" id="320188"/>
    <lineage>
        <taxon>Eukaryota</taxon>
        <taxon>Metazoa</taxon>
        <taxon>Ecdysozoa</taxon>
        <taxon>Arthropoda</taxon>
        <taxon>Hexapoda</taxon>
        <taxon>Insecta</taxon>
        <taxon>Pterygota</taxon>
        <taxon>Neoptera</taxon>
        <taxon>Endopterygota</taxon>
        <taxon>Lepidoptera</taxon>
        <taxon>Glossata</taxon>
        <taxon>Ditrysia</taxon>
        <taxon>Papilionoidea</taxon>
        <taxon>Pieridae</taxon>
        <taxon>Pierinae</taxon>
        <taxon>Leptosia</taxon>
    </lineage>
</organism>
<comment type="caution">
    <text evidence="2">The sequence shown here is derived from an EMBL/GenBank/DDBJ whole genome shotgun (WGS) entry which is preliminary data.</text>
</comment>
<dbReference type="InterPro" id="IPR024761">
    <property type="entry name" value="TFIIIC_delta_N"/>
</dbReference>
<gene>
    <name evidence="2" type="ORF">LNINA_LOCUS1655</name>
</gene>
<sequence length="605" mass="70462">MDFIEYAIPCPKNSNASKFLIKFTSKALKNIELVDLITDRYLWPYSDQLKDQMTNIMAFEWSPSNLIHNKQSVLAILNSVGNVEFFGLHRKLWISLIDFSSVVKQSQMIKEEFVQPKSSMAMERLRDIVYSLTTSAICWAPNINEDGSCYFVTAQRNSTIIIWNVKWLNNNFVVDKIGIILADTEEITSLVWIPITDDTFFFIYANILGEVVGKTCKIEKNKLDEISTTVLWKYKDRMVPRDINYIMVKEQLTVIYSKHRHLVVQVFDQNLKLLYEAVKIINDDKITVVTKVKNDFFIGTVSVKIYKVNSSISNNELKIEFKQIPLKETYANHELYGLAFSPQSVLCHMILLDRKVNYRKEQLQMLIATFSFEDTCEENILINNNSSARLTNMWDCLELLRYRTMKLKKLPNLDYKEFYESAKSDIYKMKIYLAFVKLNRSLDGILKNLSKGMLPETSIDIVQDELLVLHASSVLKTLYKKQRSNDLSPLENEWLFGCCNYLKYYSKKYDKPVEKLILNSLWNDVSKFCKSKLSRYTCQFCDEKIDGFTCETGHANTFCMVTFTQINSLEYLECKSCGSLAREELYELKPVCVFCDTNLEFHNNL</sequence>
<evidence type="ECO:0000259" key="1">
    <source>
        <dbReference type="Pfam" id="PF12657"/>
    </source>
</evidence>
<reference evidence="2 3" key="1">
    <citation type="submission" date="2023-11" db="EMBL/GenBank/DDBJ databases">
        <authorList>
            <person name="Okamura Y."/>
        </authorList>
    </citation>
    <scope>NUCLEOTIDE SEQUENCE [LARGE SCALE GENOMIC DNA]</scope>
</reference>
<dbReference type="Proteomes" id="UP001497472">
    <property type="component" value="Unassembled WGS sequence"/>
</dbReference>
<name>A0AAV1IY52_9NEOP</name>
<proteinExistence type="predicted"/>
<accession>A0AAV1IY52</accession>
<keyword evidence="3" id="KW-1185">Reference proteome</keyword>
<evidence type="ECO:0000313" key="2">
    <source>
        <dbReference type="EMBL" id="CAK1541696.1"/>
    </source>
</evidence>
<dbReference type="AlphaFoldDB" id="A0AAV1IY52"/>